<evidence type="ECO:0000256" key="1">
    <source>
        <dbReference type="SAM" id="MobiDB-lite"/>
    </source>
</evidence>
<reference evidence="3" key="1">
    <citation type="journal article" date="2019" name="Int. J. Syst. Evol. Microbiol.">
        <title>The Global Catalogue of Microorganisms (GCM) 10K type strain sequencing project: providing services to taxonomists for standard genome sequencing and annotation.</title>
        <authorList>
            <consortium name="The Broad Institute Genomics Platform"/>
            <consortium name="The Broad Institute Genome Sequencing Center for Infectious Disease"/>
            <person name="Wu L."/>
            <person name="Ma J."/>
        </authorList>
    </citation>
    <scope>NUCLEOTIDE SEQUENCE [LARGE SCALE GENOMIC DNA]</scope>
    <source>
        <strain evidence="3">JCM 9092</strain>
    </source>
</reference>
<protein>
    <submittedName>
        <fullName evidence="2">Lipoprotein</fullName>
    </submittedName>
</protein>
<evidence type="ECO:0000313" key="2">
    <source>
        <dbReference type="EMBL" id="GAA3087440.1"/>
    </source>
</evidence>
<dbReference type="Proteomes" id="UP001501637">
    <property type="component" value="Unassembled WGS sequence"/>
</dbReference>
<feature type="region of interest" description="Disordered" evidence="1">
    <location>
        <begin position="27"/>
        <end position="52"/>
    </location>
</feature>
<accession>A0ABP6MA82</accession>
<keyword evidence="3" id="KW-1185">Reference proteome</keyword>
<dbReference type="EMBL" id="BAAAUG010000019">
    <property type="protein sequence ID" value="GAA3087440.1"/>
    <property type="molecule type" value="Genomic_DNA"/>
</dbReference>
<sequence>MGMRVGLPWVGAVALLAVGCSGGEPGGSDRIAGADSSTVTSAGPSPSATGDAIERPVIKLPNGVKNVFEGRRTGDAAKDAVLADSERGIDAESDAIVRGTPTSAALRFYNKGETLLSEVKYVQSFLDGGISYKGTIRYFDRRVTVVDDKTATLVYCADESGAVNTDRRTGKTRKSGQTRRDDNYVLYNTRLTLNSKGVWQSIEGFSKRGADTCLPR</sequence>
<comment type="caution">
    <text evidence="2">The sequence shown here is derived from an EMBL/GenBank/DDBJ whole genome shotgun (WGS) entry which is preliminary data.</text>
</comment>
<keyword evidence="2" id="KW-0449">Lipoprotein</keyword>
<organism evidence="2 3">
    <name type="scientific">Streptomyces rectiviolaceus</name>
    <dbReference type="NCBI Taxonomy" id="332591"/>
    <lineage>
        <taxon>Bacteria</taxon>
        <taxon>Bacillati</taxon>
        <taxon>Actinomycetota</taxon>
        <taxon>Actinomycetes</taxon>
        <taxon>Kitasatosporales</taxon>
        <taxon>Streptomycetaceae</taxon>
        <taxon>Streptomyces</taxon>
    </lineage>
</organism>
<gene>
    <name evidence="2" type="ORF">GCM10010449_08690</name>
</gene>
<proteinExistence type="predicted"/>
<dbReference type="PROSITE" id="PS51257">
    <property type="entry name" value="PROKAR_LIPOPROTEIN"/>
    <property type="match status" value="1"/>
</dbReference>
<feature type="compositionally biased region" description="Polar residues" evidence="1">
    <location>
        <begin position="35"/>
        <end position="48"/>
    </location>
</feature>
<evidence type="ECO:0000313" key="3">
    <source>
        <dbReference type="Proteomes" id="UP001501637"/>
    </source>
</evidence>
<name>A0ABP6MA82_9ACTN</name>